<accession>A0AA48GU78</accession>
<reference evidence="3" key="1">
    <citation type="journal article" date="2023" name="Int. J. Syst. Evol. Microbiol.">
        <title>Mesoterricola silvestris gen. nov., sp. nov., Mesoterricola sediminis sp. nov., Geothrix oryzae sp. nov., Geothrix edaphica sp. nov., Geothrix rubra sp. nov., and Geothrix limicola sp. nov., six novel members of Acidobacteriota isolated from soils.</title>
        <authorList>
            <person name="Itoh H."/>
            <person name="Sugisawa Y."/>
            <person name="Mise K."/>
            <person name="Xu Z."/>
            <person name="Kuniyasu M."/>
            <person name="Ushijima N."/>
            <person name="Kawano K."/>
            <person name="Kobayashi E."/>
            <person name="Shiratori Y."/>
            <person name="Masuda Y."/>
            <person name="Senoo K."/>
        </authorList>
    </citation>
    <scope>NUCLEOTIDE SEQUENCE [LARGE SCALE GENOMIC DNA]</scope>
    <source>
        <strain evidence="3">W79</strain>
    </source>
</reference>
<sequence length="133" mass="13427">MAAFLQQLFITLAIFASCGLSGLARGAPRWVLGAAAGLPRPALVHGFDLFGKATRPGGAARPTRRAEAPSGPKLMGPGGDGPDHPCLAQAFSAPSWPAPWGCAPGGRPGEAGRPLKGLQPEQGGMRGPPTARG</sequence>
<protein>
    <submittedName>
        <fullName evidence="2">Uncharacterized protein</fullName>
    </submittedName>
</protein>
<dbReference type="AlphaFoldDB" id="A0AA48GU78"/>
<evidence type="ECO:0000313" key="2">
    <source>
        <dbReference type="EMBL" id="BDU74147.1"/>
    </source>
</evidence>
<name>A0AA48GU78_9BACT</name>
<organism evidence="2 3">
    <name type="scientific">Mesoterricola silvestris</name>
    <dbReference type="NCBI Taxonomy" id="2927979"/>
    <lineage>
        <taxon>Bacteria</taxon>
        <taxon>Pseudomonadati</taxon>
        <taxon>Acidobacteriota</taxon>
        <taxon>Holophagae</taxon>
        <taxon>Holophagales</taxon>
        <taxon>Holophagaceae</taxon>
        <taxon>Mesoterricola</taxon>
    </lineage>
</organism>
<dbReference type="KEGG" id="msil:METEAL_33210"/>
<evidence type="ECO:0000256" key="1">
    <source>
        <dbReference type="SAM" id="MobiDB-lite"/>
    </source>
</evidence>
<dbReference type="EMBL" id="AP027080">
    <property type="protein sequence ID" value="BDU74147.1"/>
    <property type="molecule type" value="Genomic_DNA"/>
</dbReference>
<dbReference type="RefSeq" id="WP_316412818.1">
    <property type="nucleotide sequence ID" value="NZ_AP027080.1"/>
</dbReference>
<gene>
    <name evidence="2" type="ORF">METEAL_33210</name>
</gene>
<keyword evidence="3" id="KW-1185">Reference proteome</keyword>
<dbReference type="Proteomes" id="UP001238179">
    <property type="component" value="Chromosome"/>
</dbReference>
<evidence type="ECO:0000313" key="3">
    <source>
        <dbReference type="Proteomes" id="UP001238179"/>
    </source>
</evidence>
<feature type="region of interest" description="Disordered" evidence="1">
    <location>
        <begin position="53"/>
        <end position="133"/>
    </location>
</feature>
<proteinExistence type="predicted"/>